<organism evidence="1 2">
    <name type="scientific">Lunasporangiospora selenospora</name>
    <dbReference type="NCBI Taxonomy" id="979761"/>
    <lineage>
        <taxon>Eukaryota</taxon>
        <taxon>Fungi</taxon>
        <taxon>Fungi incertae sedis</taxon>
        <taxon>Mucoromycota</taxon>
        <taxon>Mortierellomycotina</taxon>
        <taxon>Mortierellomycetes</taxon>
        <taxon>Mortierellales</taxon>
        <taxon>Mortierellaceae</taxon>
        <taxon>Lunasporangiospora</taxon>
    </lineage>
</organism>
<dbReference type="OrthoDB" id="2421352at2759"/>
<protein>
    <submittedName>
        <fullName evidence="1">Uncharacterized protein</fullName>
    </submittedName>
</protein>
<dbReference type="Proteomes" id="UP000780801">
    <property type="component" value="Unassembled WGS sequence"/>
</dbReference>
<dbReference type="AlphaFoldDB" id="A0A9P6FM49"/>
<reference evidence="1" key="1">
    <citation type="journal article" date="2020" name="Fungal Divers.">
        <title>Resolving the Mortierellaceae phylogeny through synthesis of multi-gene phylogenetics and phylogenomics.</title>
        <authorList>
            <person name="Vandepol N."/>
            <person name="Liber J."/>
            <person name="Desiro A."/>
            <person name="Na H."/>
            <person name="Kennedy M."/>
            <person name="Barry K."/>
            <person name="Grigoriev I.V."/>
            <person name="Miller A.N."/>
            <person name="O'Donnell K."/>
            <person name="Stajich J.E."/>
            <person name="Bonito G."/>
        </authorList>
    </citation>
    <scope>NUCLEOTIDE SEQUENCE</scope>
    <source>
        <strain evidence="1">KOD1015</strain>
    </source>
</reference>
<sequence>MSSLRREYLNWALDRKEHGEHVSLPEFVLHFNLSNKEDSTEAFRQLIQSAELRESRRKRLMDAFDLFQAQHEERFWAQRLLEISSEVQSKRASLAAQSAAVAQSDSGFRLAMSSSHHLG</sequence>
<dbReference type="EMBL" id="JAABOA010004386">
    <property type="protein sequence ID" value="KAF9577774.1"/>
    <property type="molecule type" value="Genomic_DNA"/>
</dbReference>
<evidence type="ECO:0000313" key="1">
    <source>
        <dbReference type="EMBL" id="KAF9577774.1"/>
    </source>
</evidence>
<accession>A0A9P6FM49</accession>
<gene>
    <name evidence="1" type="ORF">BGW38_006792</name>
</gene>
<comment type="caution">
    <text evidence="1">The sequence shown here is derived from an EMBL/GenBank/DDBJ whole genome shotgun (WGS) entry which is preliminary data.</text>
</comment>
<keyword evidence="2" id="KW-1185">Reference proteome</keyword>
<feature type="non-terminal residue" evidence="1">
    <location>
        <position position="119"/>
    </location>
</feature>
<proteinExistence type="predicted"/>
<evidence type="ECO:0000313" key="2">
    <source>
        <dbReference type="Proteomes" id="UP000780801"/>
    </source>
</evidence>
<name>A0A9P6FM49_9FUNG</name>